<evidence type="ECO:0000256" key="3">
    <source>
        <dbReference type="ARBA" id="ARBA00022692"/>
    </source>
</evidence>
<keyword evidence="3 6" id="KW-0812">Transmembrane</keyword>
<accession>A0A844G1Q0</accession>
<dbReference type="CDD" id="cd06174">
    <property type="entry name" value="MFS"/>
    <property type="match status" value="1"/>
</dbReference>
<dbReference type="Pfam" id="PF07690">
    <property type="entry name" value="MFS_1"/>
    <property type="match status" value="1"/>
</dbReference>
<keyword evidence="4 6" id="KW-1133">Transmembrane helix</keyword>
<dbReference type="InterPro" id="IPR028082">
    <property type="entry name" value="Peripla_BP_I"/>
</dbReference>
<dbReference type="SUPFAM" id="SSF53822">
    <property type="entry name" value="Periplasmic binding protein-like I"/>
    <property type="match status" value="1"/>
</dbReference>
<dbReference type="GO" id="GO:0005886">
    <property type="term" value="C:plasma membrane"/>
    <property type="evidence" value="ECO:0007669"/>
    <property type="project" value="UniProtKB-SubCell"/>
</dbReference>
<proteinExistence type="predicted"/>
<reference evidence="7 8" key="1">
    <citation type="submission" date="2019-08" db="EMBL/GenBank/DDBJ databases">
        <title>In-depth cultivation of the pig gut microbiome towards novel bacterial diversity and tailored functional studies.</title>
        <authorList>
            <person name="Wylensek D."/>
            <person name="Hitch T.C.A."/>
            <person name="Clavel T."/>
        </authorList>
    </citation>
    <scope>NUCLEOTIDE SEQUENCE [LARGE SCALE GENOMIC DNA]</scope>
    <source>
        <strain evidence="7 8">BBE-744-WT-12</strain>
    </source>
</reference>
<dbReference type="Proteomes" id="UP000435649">
    <property type="component" value="Unassembled WGS sequence"/>
</dbReference>
<feature type="transmembrane region" description="Helical" evidence="6">
    <location>
        <begin position="289"/>
        <end position="309"/>
    </location>
</feature>
<feature type="transmembrane region" description="Helical" evidence="6">
    <location>
        <begin position="107"/>
        <end position="128"/>
    </location>
</feature>
<feature type="transmembrane region" description="Helical" evidence="6">
    <location>
        <begin position="164"/>
        <end position="188"/>
    </location>
</feature>
<dbReference type="GO" id="GO:0022857">
    <property type="term" value="F:transmembrane transporter activity"/>
    <property type="evidence" value="ECO:0007669"/>
    <property type="project" value="InterPro"/>
</dbReference>
<organism evidence="7 8">
    <name type="scientific">Victivallis lenta</name>
    <dbReference type="NCBI Taxonomy" id="2606640"/>
    <lineage>
        <taxon>Bacteria</taxon>
        <taxon>Pseudomonadati</taxon>
        <taxon>Lentisphaerota</taxon>
        <taxon>Lentisphaeria</taxon>
        <taxon>Victivallales</taxon>
        <taxon>Victivallaceae</taxon>
        <taxon>Victivallis</taxon>
    </lineage>
</organism>
<feature type="transmembrane region" description="Helical" evidence="6">
    <location>
        <begin position="255"/>
        <end position="277"/>
    </location>
</feature>
<dbReference type="AlphaFoldDB" id="A0A844G1Q0"/>
<feature type="transmembrane region" description="Helical" evidence="6">
    <location>
        <begin position="230"/>
        <end position="249"/>
    </location>
</feature>
<comment type="caution">
    <text evidence="7">The sequence shown here is derived from an EMBL/GenBank/DDBJ whole genome shotgun (WGS) entry which is preliminary data.</text>
</comment>
<evidence type="ECO:0000256" key="6">
    <source>
        <dbReference type="SAM" id="Phobius"/>
    </source>
</evidence>
<dbReference type="EMBL" id="VUNS01000008">
    <property type="protein sequence ID" value="MST97286.1"/>
    <property type="molecule type" value="Genomic_DNA"/>
</dbReference>
<protein>
    <submittedName>
        <fullName evidence="7">MFS transporter</fullName>
    </submittedName>
</protein>
<dbReference type="Gene3D" id="3.40.50.2300">
    <property type="match status" value="1"/>
</dbReference>
<dbReference type="Gene3D" id="1.20.1250.20">
    <property type="entry name" value="MFS general substrate transporter like domains"/>
    <property type="match status" value="1"/>
</dbReference>
<dbReference type="InterPro" id="IPR036259">
    <property type="entry name" value="MFS_trans_sf"/>
</dbReference>
<feature type="transmembrane region" description="Helical" evidence="6">
    <location>
        <begin position="200"/>
        <end position="218"/>
    </location>
</feature>
<feature type="transmembrane region" description="Helical" evidence="6">
    <location>
        <begin position="81"/>
        <end position="101"/>
    </location>
</feature>
<evidence type="ECO:0000313" key="7">
    <source>
        <dbReference type="EMBL" id="MST97286.1"/>
    </source>
</evidence>
<evidence type="ECO:0000256" key="2">
    <source>
        <dbReference type="ARBA" id="ARBA00022475"/>
    </source>
</evidence>
<evidence type="ECO:0000313" key="8">
    <source>
        <dbReference type="Proteomes" id="UP000435649"/>
    </source>
</evidence>
<evidence type="ECO:0000256" key="1">
    <source>
        <dbReference type="ARBA" id="ARBA00004651"/>
    </source>
</evidence>
<sequence length="363" mass="40161">MTAFFALSDFLTFNAIRYFIGHGVSVPENISVVGFDNAVLAAALTVFCIFWFMLDFGTTLANGIFVALVNDVVPRNFLGRFFGLFRGVSLIAGILFNYFLFGIAEQNFFLIFLGLAVIYAAGFVTVCLKVKEGTYPPVEPEEEKAGGFSAAAKNYFVECFGHPFYRWVILAYVTCGLANIPFNAYTIFYAKSIGVDMDAVGKYLAITYLISLCLSYFLGMLADRFHPIRMGLVSMVLYGIVAICGIFFIRGTVSFAIIMILHGVVTGSYFTLIASYAQRLFPRELFAQFNSAMAIAVSLSWVFVSTVVGGMLDLTGHRYHYVWYAGALFSFLGIAFLWVVYRKYLELGGDSAYQAPAVQAVES</sequence>
<dbReference type="PANTHER" id="PTHR23513:SF6">
    <property type="entry name" value="MAJOR FACILITATOR SUPERFAMILY ASSOCIATED DOMAIN-CONTAINING PROTEIN"/>
    <property type="match status" value="1"/>
</dbReference>
<feature type="transmembrane region" description="Helical" evidence="6">
    <location>
        <begin position="38"/>
        <end position="69"/>
    </location>
</feature>
<dbReference type="InterPro" id="IPR011701">
    <property type="entry name" value="MFS"/>
</dbReference>
<feature type="transmembrane region" description="Helical" evidence="6">
    <location>
        <begin position="321"/>
        <end position="341"/>
    </location>
</feature>
<evidence type="ECO:0000256" key="4">
    <source>
        <dbReference type="ARBA" id="ARBA00022989"/>
    </source>
</evidence>
<dbReference type="PANTHER" id="PTHR23513">
    <property type="entry name" value="INTEGRAL MEMBRANE EFFLUX PROTEIN-RELATED"/>
    <property type="match status" value="1"/>
</dbReference>
<comment type="subcellular location">
    <subcellularLocation>
        <location evidence="1">Cell membrane</location>
        <topology evidence="1">Multi-pass membrane protein</topology>
    </subcellularLocation>
</comment>
<dbReference type="SUPFAM" id="SSF103473">
    <property type="entry name" value="MFS general substrate transporter"/>
    <property type="match status" value="1"/>
</dbReference>
<evidence type="ECO:0000256" key="5">
    <source>
        <dbReference type="ARBA" id="ARBA00023136"/>
    </source>
</evidence>
<gene>
    <name evidence="7" type="ORF">FYJ85_09560</name>
</gene>
<keyword evidence="5 6" id="KW-0472">Membrane</keyword>
<name>A0A844G1Q0_9BACT</name>
<keyword evidence="2" id="KW-1003">Cell membrane</keyword>
<keyword evidence="8" id="KW-1185">Reference proteome</keyword>